<accession>A0A9J6C9W9</accession>
<dbReference type="SUPFAM" id="SSF57302">
    <property type="entry name" value="Snake toxin-like"/>
    <property type="match status" value="1"/>
</dbReference>
<keyword evidence="10" id="KW-0732">Signal</keyword>
<name>A0A9J6C9W9_POLVA</name>
<evidence type="ECO:0000256" key="23">
    <source>
        <dbReference type="SAM" id="Phobius"/>
    </source>
</evidence>
<dbReference type="GO" id="GO:0005524">
    <property type="term" value="F:ATP binding"/>
    <property type="evidence" value="ECO:0007669"/>
    <property type="project" value="UniProtKB-UniRule"/>
</dbReference>
<dbReference type="PROSITE" id="PS00107">
    <property type="entry name" value="PROTEIN_KINASE_ATP"/>
    <property type="match status" value="1"/>
</dbReference>
<evidence type="ECO:0000256" key="16">
    <source>
        <dbReference type="ARBA" id="ARBA00023136"/>
    </source>
</evidence>
<evidence type="ECO:0000256" key="21">
    <source>
        <dbReference type="PROSITE-ProRule" id="PRU10141"/>
    </source>
</evidence>
<dbReference type="Gene3D" id="2.10.60.10">
    <property type="entry name" value="CD59"/>
    <property type="match status" value="1"/>
</dbReference>
<dbReference type="PROSITE" id="PS50011">
    <property type="entry name" value="PROTEIN_KINASE_DOM"/>
    <property type="match status" value="1"/>
</dbReference>
<dbReference type="SUPFAM" id="SSF56112">
    <property type="entry name" value="Protein kinase-like (PK-like)"/>
    <property type="match status" value="1"/>
</dbReference>
<comment type="catalytic activity">
    <reaction evidence="19">
        <text>L-seryl-[receptor-protein] + ATP = O-phospho-L-seryl-[receptor-protein] + ADP + H(+)</text>
        <dbReference type="Rhea" id="RHEA:18673"/>
        <dbReference type="Rhea" id="RHEA-COMP:11022"/>
        <dbReference type="Rhea" id="RHEA-COMP:11023"/>
        <dbReference type="ChEBI" id="CHEBI:15378"/>
        <dbReference type="ChEBI" id="CHEBI:29999"/>
        <dbReference type="ChEBI" id="CHEBI:30616"/>
        <dbReference type="ChEBI" id="CHEBI:83421"/>
        <dbReference type="ChEBI" id="CHEBI:456216"/>
        <dbReference type="EC" id="2.7.11.30"/>
    </reaction>
</comment>
<keyword evidence="7" id="KW-0808">Transferase</keyword>
<proteinExistence type="inferred from homology"/>
<evidence type="ECO:0000256" key="6">
    <source>
        <dbReference type="ARBA" id="ARBA00022527"/>
    </source>
</evidence>
<evidence type="ECO:0000256" key="17">
    <source>
        <dbReference type="ARBA" id="ARBA00023170"/>
    </source>
</evidence>
<dbReference type="Proteomes" id="UP001107558">
    <property type="component" value="Chromosome 2"/>
</dbReference>
<keyword evidence="8 23" id="KW-0812">Transmembrane</keyword>
<dbReference type="GO" id="GO:0005024">
    <property type="term" value="F:transforming growth factor beta receptor activity"/>
    <property type="evidence" value="ECO:0007669"/>
    <property type="project" value="TreeGrafter"/>
</dbReference>
<evidence type="ECO:0000256" key="9">
    <source>
        <dbReference type="ARBA" id="ARBA00022723"/>
    </source>
</evidence>
<evidence type="ECO:0000256" key="15">
    <source>
        <dbReference type="ARBA" id="ARBA00022989"/>
    </source>
</evidence>
<dbReference type="InterPro" id="IPR045860">
    <property type="entry name" value="Snake_toxin-like_sf"/>
</dbReference>
<keyword evidence="6" id="KW-0723">Serine/threonine-protein kinase</keyword>
<protein>
    <recommendedName>
        <fullName evidence="5">receptor protein serine/threonine kinase</fullName>
        <ecNumber evidence="5">2.7.11.30</ecNumber>
    </recommendedName>
</protein>
<dbReference type="InterPro" id="IPR000472">
    <property type="entry name" value="Activin_recp"/>
</dbReference>
<dbReference type="Pfam" id="PF01064">
    <property type="entry name" value="Activin_recp"/>
    <property type="match status" value="1"/>
</dbReference>
<dbReference type="PANTHER" id="PTHR23255:SF100">
    <property type="entry name" value="RECEPTOR PROTEIN SERINE_THREONINE KINASE"/>
    <property type="match status" value="1"/>
</dbReference>
<evidence type="ECO:0000256" key="1">
    <source>
        <dbReference type="ARBA" id="ARBA00001936"/>
    </source>
</evidence>
<comment type="cofactor">
    <cofactor evidence="1">
        <name>Mn(2+)</name>
        <dbReference type="ChEBI" id="CHEBI:29035"/>
    </cofactor>
</comment>
<feature type="compositionally biased region" description="Acidic residues" evidence="22">
    <location>
        <begin position="59"/>
        <end position="70"/>
    </location>
</feature>
<evidence type="ECO:0000259" key="24">
    <source>
        <dbReference type="PROSITE" id="PS50011"/>
    </source>
</evidence>
<sequence length="906" mass="102511">MNFLWIILISYCYAAMSITALPTSSPTRLCVKYETKRSENKQEQQIGNLVDNSISSNESQEDSDSDDNDLDNNYIDSNSTDTIISTNVSCTSSQNYCFTAYRILSDGRTQVQSQGCWEHSENCKSSSCVSSDDRHNVFFCCCNSDLCNANFIHLTPKTSPVIVDESRSMNEKIQLRNSAVWISFASTGIMLIIIGIVFFISCREKPKPLPETSLLAPSGPGYSSNLYNVDNLKPIEIIGEGKYGTVWKGQINEQPVAIKIFSASKKQYFINEMDIYTQPFMDSCPALLQYFGCDERLNSEGKLEYLLLLSLAEFGCLQDYLRKNTVSFQVFSRMATSIARGISHLHTRIQKGDMVKMCICHRDINSRNVLVKADLSCCIADFGFGTKVNGSRYEYQGEMILAETKSIYEVGTMRYMAPEILEGAVNLRDCETSLKQIDVYSEGLVLWELAMRCYDFYPPEMSTPPYKAPYEHEIGIHPSFDQMRALVLQHKARPLFPNQWGGGSAAHAVKEICEDCWDPDAEARLTSLCVEERLIEISTMKPRSHYVTMSTSLSTNNNIILSNIHSINSPTTAIPSNQIATRAAVENTCDTYLSSPSNDYSPCYIMQKNREMYGQQIQQFQGRNLCLERNLVQIHQTDQSNDEKSIKKCPLSNGNQLINNTNNDDFYDGEYEVLVEELLTRTLASNSQIQPTSSQSREILQKKNNTEKKSSKWRDIVNSKFQLSKRKNQSLNVENVQQSFTSPIHKQVNVIEENKIKNNVQRPKNLDIAPIIVRTTTTPPPMYDFNEIQSYKTPNNDPSNDPFTIVPSSKIVTSKSATLNSSSISTNSSDDFNDSNQLKRQHSIEVFRDVFASSSKVNLKDIQYRVKTPGDLPPSVRRVRASKTLSLYDDRIMDPNDKFIRDNNSL</sequence>
<keyword evidence="11 21" id="KW-0547">Nucleotide-binding</keyword>
<keyword evidence="14" id="KW-0460">Magnesium</keyword>
<dbReference type="EC" id="2.7.11.30" evidence="5"/>
<dbReference type="Pfam" id="PF07714">
    <property type="entry name" value="PK_Tyr_Ser-Thr"/>
    <property type="match status" value="1"/>
</dbReference>
<evidence type="ECO:0000256" key="22">
    <source>
        <dbReference type="SAM" id="MobiDB-lite"/>
    </source>
</evidence>
<evidence type="ECO:0000256" key="20">
    <source>
        <dbReference type="ARBA" id="ARBA00048773"/>
    </source>
</evidence>
<comment type="catalytic activity">
    <reaction evidence="20">
        <text>L-threonyl-[receptor-protein] + ATP = O-phospho-L-threonyl-[receptor-protein] + ADP + H(+)</text>
        <dbReference type="Rhea" id="RHEA:44880"/>
        <dbReference type="Rhea" id="RHEA-COMP:11024"/>
        <dbReference type="Rhea" id="RHEA-COMP:11025"/>
        <dbReference type="ChEBI" id="CHEBI:15378"/>
        <dbReference type="ChEBI" id="CHEBI:30013"/>
        <dbReference type="ChEBI" id="CHEBI:30616"/>
        <dbReference type="ChEBI" id="CHEBI:61977"/>
        <dbReference type="ChEBI" id="CHEBI:456216"/>
        <dbReference type="EC" id="2.7.11.30"/>
    </reaction>
</comment>
<keyword evidence="12" id="KW-0418">Kinase</keyword>
<reference evidence="25" key="1">
    <citation type="submission" date="2021-03" db="EMBL/GenBank/DDBJ databases">
        <title>Chromosome level genome of the anhydrobiotic midge Polypedilum vanderplanki.</title>
        <authorList>
            <person name="Yoshida Y."/>
            <person name="Kikawada T."/>
            <person name="Gusev O."/>
        </authorList>
    </citation>
    <scope>NUCLEOTIDE SEQUENCE</scope>
    <source>
        <strain evidence="25">NIAS01</strain>
        <tissue evidence="25">Whole body or cell culture</tissue>
    </source>
</reference>
<dbReference type="PANTHER" id="PTHR23255">
    <property type="entry name" value="TRANSFORMING GROWTH FACTOR-BETA RECEPTOR TYPE I AND II"/>
    <property type="match status" value="1"/>
</dbReference>
<evidence type="ECO:0000256" key="11">
    <source>
        <dbReference type="ARBA" id="ARBA00022741"/>
    </source>
</evidence>
<dbReference type="Gene3D" id="3.30.200.20">
    <property type="entry name" value="Phosphorylase Kinase, domain 1"/>
    <property type="match status" value="1"/>
</dbReference>
<evidence type="ECO:0000256" key="8">
    <source>
        <dbReference type="ARBA" id="ARBA00022692"/>
    </source>
</evidence>
<keyword evidence="9" id="KW-0479">Metal-binding</keyword>
<feature type="compositionally biased region" description="Polar residues" evidence="22">
    <location>
        <begin position="685"/>
        <end position="698"/>
    </location>
</feature>
<dbReference type="CDD" id="cd23533">
    <property type="entry name" value="TFP_LU_ECD_BMPR2_like"/>
    <property type="match status" value="1"/>
</dbReference>
<evidence type="ECO:0000256" key="2">
    <source>
        <dbReference type="ARBA" id="ARBA00001946"/>
    </source>
</evidence>
<keyword evidence="16 23" id="KW-0472">Membrane</keyword>
<evidence type="ECO:0000256" key="13">
    <source>
        <dbReference type="ARBA" id="ARBA00022840"/>
    </source>
</evidence>
<comment type="caution">
    <text evidence="25">The sequence shown here is derived from an EMBL/GenBank/DDBJ whole genome shotgun (WGS) entry which is preliminary data.</text>
</comment>
<dbReference type="OrthoDB" id="669224at2759"/>
<organism evidence="25 26">
    <name type="scientific">Polypedilum vanderplanki</name>
    <name type="common">Sleeping chironomid midge</name>
    <dbReference type="NCBI Taxonomy" id="319348"/>
    <lineage>
        <taxon>Eukaryota</taxon>
        <taxon>Metazoa</taxon>
        <taxon>Ecdysozoa</taxon>
        <taxon>Arthropoda</taxon>
        <taxon>Hexapoda</taxon>
        <taxon>Insecta</taxon>
        <taxon>Pterygota</taxon>
        <taxon>Neoptera</taxon>
        <taxon>Endopterygota</taxon>
        <taxon>Diptera</taxon>
        <taxon>Nematocera</taxon>
        <taxon>Chironomoidea</taxon>
        <taxon>Chironomidae</taxon>
        <taxon>Chironominae</taxon>
        <taxon>Polypedilum</taxon>
        <taxon>Polypedilum</taxon>
    </lineage>
</organism>
<dbReference type="InterPro" id="IPR017441">
    <property type="entry name" value="Protein_kinase_ATP_BS"/>
</dbReference>
<feature type="transmembrane region" description="Helical" evidence="23">
    <location>
        <begin position="179"/>
        <end position="200"/>
    </location>
</feature>
<evidence type="ECO:0000256" key="19">
    <source>
        <dbReference type="ARBA" id="ARBA00047681"/>
    </source>
</evidence>
<dbReference type="InterPro" id="IPR000333">
    <property type="entry name" value="TGFB_receptor"/>
</dbReference>
<evidence type="ECO:0000313" key="26">
    <source>
        <dbReference type="Proteomes" id="UP001107558"/>
    </source>
</evidence>
<evidence type="ECO:0000256" key="18">
    <source>
        <dbReference type="ARBA" id="ARBA00023180"/>
    </source>
</evidence>
<evidence type="ECO:0000256" key="4">
    <source>
        <dbReference type="ARBA" id="ARBA00009605"/>
    </source>
</evidence>
<keyword evidence="15 23" id="KW-1133">Transmembrane helix</keyword>
<dbReference type="FunFam" id="1.10.510.10:FF:000487">
    <property type="entry name" value="Anti-Muellerian hormone type-2 receptor"/>
    <property type="match status" value="1"/>
</dbReference>
<feature type="compositionally biased region" description="Basic and acidic residues" evidence="22">
    <location>
        <begin position="699"/>
        <end position="712"/>
    </location>
</feature>
<keyword evidence="26" id="KW-1185">Reference proteome</keyword>
<comment type="subcellular location">
    <subcellularLocation>
        <location evidence="3">Membrane</location>
        <topology evidence="3">Single-pass type I membrane protein</topology>
    </subcellularLocation>
</comment>
<dbReference type="Gene3D" id="1.10.510.10">
    <property type="entry name" value="Transferase(Phosphotransferase) domain 1"/>
    <property type="match status" value="1"/>
</dbReference>
<dbReference type="EMBL" id="JADBJN010000002">
    <property type="protein sequence ID" value="KAG5678850.1"/>
    <property type="molecule type" value="Genomic_DNA"/>
</dbReference>
<feature type="binding site" evidence="21">
    <location>
        <position position="259"/>
    </location>
    <ligand>
        <name>ATP</name>
        <dbReference type="ChEBI" id="CHEBI:30616"/>
    </ligand>
</feature>
<evidence type="ECO:0000256" key="7">
    <source>
        <dbReference type="ARBA" id="ARBA00022679"/>
    </source>
</evidence>
<evidence type="ECO:0000313" key="25">
    <source>
        <dbReference type="EMBL" id="KAG5678850.1"/>
    </source>
</evidence>
<comment type="similarity">
    <text evidence="4">Belongs to the protein kinase superfamily. TKL Ser/Thr protein kinase family. TGFB receptor subfamily.</text>
</comment>
<evidence type="ECO:0000256" key="3">
    <source>
        <dbReference type="ARBA" id="ARBA00004479"/>
    </source>
</evidence>
<dbReference type="GO" id="GO:0005886">
    <property type="term" value="C:plasma membrane"/>
    <property type="evidence" value="ECO:0007669"/>
    <property type="project" value="TreeGrafter"/>
</dbReference>
<dbReference type="GO" id="GO:0043235">
    <property type="term" value="C:receptor complex"/>
    <property type="evidence" value="ECO:0007669"/>
    <property type="project" value="TreeGrafter"/>
</dbReference>
<keyword evidence="17" id="KW-0675">Receptor</keyword>
<dbReference type="InterPro" id="IPR000719">
    <property type="entry name" value="Prot_kinase_dom"/>
</dbReference>
<dbReference type="InterPro" id="IPR011009">
    <property type="entry name" value="Kinase-like_dom_sf"/>
</dbReference>
<evidence type="ECO:0000256" key="5">
    <source>
        <dbReference type="ARBA" id="ARBA00012401"/>
    </source>
</evidence>
<evidence type="ECO:0000256" key="12">
    <source>
        <dbReference type="ARBA" id="ARBA00022777"/>
    </source>
</evidence>
<feature type="region of interest" description="Disordered" evidence="22">
    <location>
        <begin position="41"/>
        <end position="72"/>
    </location>
</feature>
<comment type="cofactor">
    <cofactor evidence="2">
        <name>Mg(2+)</name>
        <dbReference type="ChEBI" id="CHEBI:18420"/>
    </cofactor>
</comment>
<keyword evidence="18" id="KW-0325">Glycoprotein</keyword>
<feature type="region of interest" description="Disordered" evidence="22">
    <location>
        <begin position="685"/>
        <end position="712"/>
    </location>
</feature>
<keyword evidence="13 21" id="KW-0067">ATP-binding</keyword>
<dbReference type="InterPro" id="IPR001245">
    <property type="entry name" value="Ser-Thr/Tyr_kinase_cat_dom"/>
</dbReference>
<evidence type="ECO:0000256" key="14">
    <source>
        <dbReference type="ARBA" id="ARBA00022842"/>
    </source>
</evidence>
<dbReference type="AlphaFoldDB" id="A0A9J6C9W9"/>
<dbReference type="FunFam" id="3.30.200.20:FF:000094">
    <property type="entry name" value="Serine/threonine-protein kinase receptor"/>
    <property type="match status" value="1"/>
</dbReference>
<evidence type="ECO:0000256" key="10">
    <source>
        <dbReference type="ARBA" id="ARBA00022729"/>
    </source>
</evidence>
<gene>
    <name evidence="25" type="ORF">PVAND_008483</name>
</gene>
<feature type="domain" description="Protein kinase" evidence="24">
    <location>
        <begin position="232"/>
        <end position="535"/>
    </location>
</feature>
<dbReference type="GO" id="GO:0030509">
    <property type="term" value="P:BMP signaling pathway"/>
    <property type="evidence" value="ECO:0007669"/>
    <property type="project" value="TreeGrafter"/>
</dbReference>